<name>Q2IDN7_ANADE</name>
<dbReference type="KEGG" id="ade:Adeh_2921"/>
<dbReference type="Proteomes" id="UP000001935">
    <property type="component" value="Chromosome"/>
</dbReference>
<dbReference type="EMBL" id="CP000251">
    <property type="protein sequence ID" value="ABC82691.1"/>
    <property type="molecule type" value="Genomic_DNA"/>
</dbReference>
<dbReference type="HOGENOM" id="CLU_1682980_0_0_7"/>
<dbReference type="AlphaFoldDB" id="Q2IDN7"/>
<gene>
    <name evidence="1" type="ordered locus">Adeh_2921</name>
</gene>
<protein>
    <submittedName>
        <fullName evidence="1">Uncharacterized protein</fullName>
    </submittedName>
</protein>
<reference evidence="1 2" key="1">
    <citation type="submission" date="2006-01" db="EMBL/GenBank/DDBJ databases">
        <title>Complete sequence of Anaeromyxobacter dehalogenans 2CP-C.</title>
        <authorList>
            <consortium name="US DOE Joint Genome Institute"/>
            <person name="Copeland A."/>
            <person name="Lucas S."/>
            <person name="Lapidus A."/>
            <person name="Barry K."/>
            <person name="Detter J.C."/>
            <person name="Glavina T."/>
            <person name="Hammon N."/>
            <person name="Israni S."/>
            <person name="Pitluck S."/>
            <person name="Brettin T."/>
            <person name="Bruce D."/>
            <person name="Han C."/>
            <person name="Tapia R."/>
            <person name="Gilna P."/>
            <person name="Kiss H."/>
            <person name="Schmutz J."/>
            <person name="Larimer F."/>
            <person name="Land M."/>
            <person name="Kyrpides N."/>
            <person name="Anderson I."/>
            <person name="Sanford R.A."/>
            <person name="Ritalahti K.M."/>
            <person name="Thomas H.S."/>
            <person name="Kirby J.R."/>
            <person name="Zhulin I.B."/>
            <person name="Loeffler F.E."/>
            <person name="Richardson P."/>
        </authorList>
    </citation>
    <scope>NUCLEOTIDE SEQUENCE [LARGE SCALE GENOMIC DNA]</scope>
    <source>
        <strain evidence="1 2">2CP-C</strain>
    </source>
</reference>
<dbReference type="OrthoDB" id="9991045at2"/>
<proteinExistence type="predicted"/>
<evidence type="ECO:0000313" key="2">
    <source>
        <dbReference type="Proteomes" id="UP000001935"/>
    </source>
</evidence>
<evidence type="ECO:0000313" key="1">
    <source>
        <dbReference type="EMBL" id="ABC82691.1"/>
    </source>
</evidence>
<dbReference type="STRING" id="290397.Adeh_2921"/>
<sequence length="141" mass="14724">MSHREETPALDAPIRAMAAERGASAELLGLALPRPGTDGPTTVALRLWGLLPAHPRGRPDPEALVAAARDLRALAAALGPGVVPPVHTVVGEFLPAEYPARRAPGRCEVCLPVVLRAAGRVPALAARLRARLAALGVPERR</sequence>
<accession>Q2IDN7</accession>
<organism evidence="1 2">
    <name type="scientific">Anaeromyxobacter dehalogenans (strain 2CP-C)</name>
    <dbReference type="NCBI Taxonomy" id="290397"/>
    <lineage>
        <taxon>Bacteria</taxon>
        <taxon>Pseudomonadati</taxon>
        <taxon>Myxococcota</taxon>
        <taxon>Myxococcia</taxon>
        <taxon>Myxococcales</taxon>
        <taxon>Cystobacterineae</taxon>
        <taxon>Anaeromyxobacteraceae</taxon>
        <taxon>Anaeromyxobacter</taxon>
    </lineage>
</organism>